<evidence type="ECO:0000313" key="1">
    <source>
        <dbReference type="EMBL" id="SHN66700.1"/>
    </source>
</evidence>
<proteinExistence type="predicted"/>
<dbReference type="AlphaFoldDB" id="A0A1M7T7K5"/>
<name>A0A1M7T7K5_9BACT</name>
<dbReference type="EMBL" id="FRDI01000008">
    <property type="protein sequence ID" value="SHN66700.1"/>
    <property type="molecule type" value="Genomic_DNA"/>
</dbReference>
<dbReference type="CDD" id="cd01335">
    <property type="entry name" value="Radical_SAM"/>
    <property type="match status" value="1"/>
</dbReference>
<dbReference type="RefSeq" id="WP_072697371.1">
    <property type="nucleotide sequence ID" value="NZ_FRDI01000008.1"/>
</dbReference>
<keyword evidence="2" id="KW-1185">Reference proteome</keyword>
<sequence length="242" mass="27848">MSATKIEWTETTWNPLTGCTKVSSGCKNCYAEKMALRLQAMGSANYINGFNLTMHEHVLEMPFKWKKPRLIFVNSMSDLFHEDVPLVFIQKVFNVAKRNPQHTFQVLTKRSERLATLAPRLEWHPNIWVGVSVEAPQYKDRIDHLRKVPAALRFLSCEPLIADLGELNLDNIQWVIVGGESGIGARPIDKEWVISIREQCKTQSVPFFFKQWGGVNKKKTGHELDGKVWHSFPQKTEYCCIF</sequence>
<dbReference type="STRING" id="1121455.SAMN02745728_01678"/>
<accession>A0A1M7T7K5</accession>
<evidence type="ECO:0000313" key="2">
    <source>
        <dbReference type="Proteomes" id="UP000186469"/>
    </source>
</evidence>
<dbReference type="OrthoDB" id="9787478at2"/>
<gene>
    <name evidence="1" type="ORF">SAMN02745728_01678</name>
</gene>
<protein>
    <submittedName>
        <fullName evidence="1">Protein gp37</fullName>
    </submittedName>
</protein>
<dbReference type="Proteomes" id="UP000186469">
    <property type="component" value="Unassembled WGS sequence"/>
</dbReference>
<dbReference type="Pfam" id="PF07505">
    <property type="entry name" value="DUF5131"/>
    <property type="match status" value="1"/>
</dbReference>
<organism evidence="1 2">
    <name type="scientific">Desulfovibrio litoralis DSM 11393</name>
    <dbReference type="NCBI Taxonomy" id="1121455"/>
    <lineage>
        <taxon>Bacteria</taxon>
        <taxon>Pseudomonadati</taxon>
        <taxon>Thermodesulfobacteriota</taxon>
        <taxon>Desulfovibrionia</taxon>
        <taxon>Desulfovibrionales</taxon>
        <taxon>Desulfovibrionaceae</taxon>
        <taxon>Desulfovibrio</taxon>
    </lineage>
</organism>
<dbReference type="InterPro" id="IPR011101">
    <property type="entry name" value="DUF5131"/>
</dbReference>
<reference evidence="1 2" key="1">
    <citation type="submission" date="2016-12" db="EMBL/GenBank/DDBJ databases">
        <authorList>
            <person name="Song W.-J."/>
            <person name="Kurnit D.M."/>
        </authorList>
    </citation>
    <scope>NUCLEOTIDE SEQUENCE [LARGE SCALE GENOMIC DNA]</scope>
    <source>
        <strain evidence="1 2">DSM 11393</strain>
    </source>
</reference>